<keyword evidence="3" id="KW-1185">Reference proteome</keyword>
<comment type="caution">
    <text evidence="2">The sequence shown here is derived from an EMBL/GenBank/DDBJ whole genome shotgun (WGS) entry which is preliminary data.</text>
</comment>
<dbReference type="PANTHER" id="PTHR21445:SF0">
    <property type="entry name" value="APURINIC-APYRIMIDINIC ENDONUCLEASE"/>
    <property type="match status" value="1"/>
</dbReference>
<dbReference type="GO" id="GO:0008081">
    <property type="term" value="F:phosphoric diester hydrolase activity"/>
    <property type="evidence" value="ECO:0007669"/>
    <property type="project" value="TreeGrafter"/>
</dbReference>
<dbReference type="AlphaFoldDB" id="A0A0M3DND1"/>
<feature type="domain" description="Xylose isomerase-like TIM barrel" evidence="1">
    <location>
        <begin position="45"/>
        <end position="243"/>
    </location>
</feature>
<organism evidence="2 3">
    <name type="scientific">Paraclostridium benzoelyticum</name>
    <dbReference type="NCBI Taxonomy" id="1629550"/>
    <lineage>
        <taxon>Bacteria</taxon>
        <taxon>Bacillati</taxon>
        <taxon>Bacillota</taxon>
        <taxon>Clostridia</taxon>
        <taxon>Peptostreptococcales</taxon>
        <taxon>Peptostreptococcaceae</taxon>
        <taxon>Paraclostridium</taxon>
    </lineage>
</organism>
<evidence type="ECO:0000313" key="3">
    <source>
        <dbReference type="Proteomes" id="UP000034407"/>
    </source>
</evidence>
<keyword evidence="2" id="KW-0255">Endonuclease</keyword>
<evidence type="ECO:0000259" key="1">
    <source>
        <dbReference type="Pfam" id="PF01261"/>
    </source>
</evidence>
<dbReference type="RefSeq" id="WP_046821524.1">
    <property type="nucleotide sequence ID" value="NZ_LBBT01000011.1"/>
</dbReference>
<proteinExistence type="predicted"/>
<dbReference type="InterPro" id="IPR036237">
    <property type="entry name" value="Xyl_isomerase-like_sf"/>
</dbReference>
<dbReference type="Gene3D" id="3.20.20.150">
    <property type="entry name" value="Divalent-metal-dependent TIM barrel enzymes"/>
    <property type="match status" value="1"/>
</dbReference>
<dbReference type="GO" id="GO:0006284">
    <property type="term" value="P:base-excision repair"/>
    <property type="evidence" value="ECO:0007669"/>
    <property type="project" value="TreeGrafter"/>
</dbReference>
<name>A0A0M3DND1_9FIRM</name>
<dbReference type="GO" id="GO:0003906">
    <property type="term" value="F:DNA-(apurinic or apyrimidinic site) endonuclease activity"/>
    <property type="evidence" value="ECO:0007669"/>
    <property type="project" value="TreeGrafter"/>
</dbReference>
<protein>
    <submittedName>
        <fullName evidence="2">Endonuclease</fullName>
    </submittedName>
</protein>
<dbReference type="Pfam" id="PF01261">
    <property type="entry name" value="AP_endonuc_2"/>
    <property type="match status" value="1"/>
</dbReference>
<dbReference type="GO" id="GO:0003677">
    <property type="term" value="F:DNA binding"/>
    <property type="evidence" value="ECO:0007669"/>
    <property type="project" value="InterPro"/>
</dbReference>
<keyword evidence="2" id="KW-0378">Hydrolase</keyword>
<dbReference type="EMBL" id="LBBT01000011">
    <property type="protein sequence ID" value="KKY02954.1"/>
    <property type="molecule type" value="Genomic_DNA"/>
</dbReference>
<dbReference type="InterPro" id="IPR001719">
    <property type="entry name" value="AP_endonuc_2"/>
</dbReference>
<reference evidence="2 3" key="1">
    <citation type="submission" date="2015-04" db="EMBL/GenBank/DDBJ databases">
        <title>Microcin producing Clostridium sp. JC272T.</title>
        <authorList>
            <person name="Jyothsna T."/>
            <person name="Sasikala C."/>
            <person name="Ramana C."/>
        </authorList>
    </citation>
    <scope>NUCLEOTIDE SEQUENCE [LARGE SCALE GENOMIC DNA]</scope>
    <source>
        <strain evidence="2 3">JC272</strain>
    </source>
</reference>
<dbReference type="Proteomes" id="UP000034407">
    <property type="component" value="Unassembled WGS sequence"/>
</dbReference>
<accession>A0A0M3DND1</accession>
<dbReference type="PANTHER" id="PTHR21445">
    <property type="entry name" value="ENDONUCLEASE IV ENDODEOXYRIBONUCLEASE IV"/>
    <property type="match status" value="1"/>
</dbReference>
<sequence>MKLGISALVNEIDSAIYICKTNKNINHIEIGIDNLIECKKVLLYKDEFKRNNISVGIHLPMELNTCENIEYIRNSWVNFIYEINLELKELAIKYFNLHLGYVINSRFKKNKKKYLDNSIKFLQSINLKNKHVFIENTYTNGGDICNIGTTVNEFEYILNNIDNIEFCYDTGHNLINSDCFLDALGSKMNLMHLSDNNGKEDLHVGIGKGILNLEGLKDLMSMKVQYAVLEIKYEDIDESIKVLERFM</sequence>
<evidence type="ECO:0000313" key="2">
    <source>
        <dbReference type="EMBL" id="KKY02954.1"/>
    </source>
</evidence>
<gene>
    <name evidence="2" type="ORF">VN21_00400</name>
</gene>
<keyword evidence="2" id="KW-0540">Nuclease</keyword>
<dbReference type="SUPFAM" id="SSF51658">
    <property type="entry name" value="Xylose isomerase-like"/>
    <property type="match status" value="1"/>
</dbReference>
<dbReference type="InterPro" id="IPR013022">
    <property type="entry name" value="Xyl_isomerase-like_TIM-brl"/>
</dbReference>
<dbReference type="PATRIC" id="fig|1629550.3.peg.37"/>
<dbReference type="OrthoDB" id="9801960at2"/>
<dbReference type="GO" id="GO:0008270">
    <property type="term" value="F:zinc ion binding"/>
    <property type="evidence" value="ECO:0007669"/>
    <property type="project" value="InterPro"/>
</dbReference>